<sequence length="1163" mass="137536">MPPLMLEGETLGEKRRHFNRLVEDAIADKHYELRNIRADDGDINNLLKIDIAIKTRNVDYIIEVMKSNDMLYAATAIKKSTWLITEQQYAHIINPEYLHTQLLPSMNPKSFNKLMLHIRLNLKDETRVEAFYEYLKESDSAYKWLQNCSIPFIENVIKNERLIPLSLFKRLCRRSPEFIPCYKRVIKGNYMHASKQEIMYYVKTHTDYVLDVMLHDDIDFYSNPKFSKKNTKFLMKSCSQKVLDNFDKFVKEIDLSVATKYLNKKEIKAFLKKQVSIKSHYYLFEYDQLSCFIQNMPEDERFEFVKKTFITKTELAAFHPEYESRYSYVQSYKWYEFAPFNVALPELKKLIRKEKSSTERCAILSVLITCARRDPQHVKTLLKLVKHEHINEPLKFKILFLNNLLSQIATDEFDVETWAILDHLFHSMEVYTESENNVQLCLQCIVLYKLLHDEPIPAIVEQKIKFNNFHKIQRKLDERQNEKLFTYLFNCALTKIQNQDFVDETNFNEAVDNLNNVLSLLIEWKKNIKKYPFILNKIQELIKIRQDNMWKTDLSCLYNMKKSWRKHMFEESLSLSLREETCLNALKHKPQLLIKHDKDIDTLRTNDTVSLRRLLAKLRVYWPDTLAQHWTDAYFLHLKKTTGHKAIIRGLFTLLHQNQIIDMARTHMPDEIKVNWGATDQNDISIRQNIAKHLHTARPPIPLDVVLWYAKGDYLQHAVPSLNAILPNLSEAESRKYLPKLLDAPVSLQKFGLYLAVSKLKSEDYESILFKVWESSKNLTIRSVLFKHSYDQICKANNATIEKQLWKVLSYFIDNLTADESAEIYKKIGDVQSVPMSIQADFFVKSYDFFTSLPASTNCENYVRVLIDFAPYIMDKLDRDFVANEMLSPVETKFCAHGTEVLDIFASYILCGKSEEDQLRRYRAVGEPAIIKAFQLWDTNRSGKYYVRNNFKHFLQSLVRIFKRYYLSFDEKIVPVSLFVKIKTKIEKELPVVKNYVLYTSWKLITECIIILDEQKSILGSFKSHNFGYRWKSYDLDCAWRDIFTKIVPSVGLMIMKWLKEDIDHYNFKTTYCLLTETLKNMFDVLDSTDDDVLKILRHMLNDSNFVPAYIVVSKLTTRYTFWSEYKTIRTEIREILESHPSEAVRIHYFNDFRSIPKDNIEL</sequence>
<reference evidence="1" key="1">
    <citation type="submission" date="2023-03" db="EMBL/GenBank/DDBJ databases">
        <title>Chromosome-level genomes of two armyworms, Mythimna separata and Mythimna loreyi, provide insights into the biosynthesis and reception of sex pheromones.</title>
        <authorList>
            <person name="Zhao H."/>
        </authorList>
    </citation>
    <scope>NUCLEOTIDE SEQUENCE</scope>
    <source>
        <strain evidence="1">BeijingLab</strain>
    </source>
</reference>
<proteinExistence type="predicted"/>
<keyword evidence="2" id="KW-1185">Reference proteome</keyword>
<dbReference type="Proteomes" id="UP001231649">
    <property type="component" value="Chromosome 21"/>
</dbReference>
<name>A0ACC2QFV4_9NEOP</name>
<dbReference type="EMBL" id="CM056797">
    <property type="protein sequence ID" value="KAJ8712959.1"/>
    <property type="molecule type" value="Genomic_DNA"/>
</dbReference>
<gene>
    <name evidence="1" type="ORF">PYW08_008263</name>
</gene>
<organism evidence="1 2">
    <name type="scientific">Mythimna loreyi</name>
    <dbReference type="NCBI Taxonomy" id="667449"/>
    <lineage>
        <taxon>Eukaryota</taxon>
        <taxon>Metazoa</taxon>
        <taxon>Ecdysozoa</taxon>
        <taxon>Arthropoda</taxon>
        <taxon>Hexapoda</taxon>
        <taxon>Insecta</taxon>
        <taxon>Pterygota</taxon>
        <taxon>Neoptera</taxon>
        <taxon>Endopterygota</taxon>
        <taxon>Lepidoptera</taxon>
        <taxon>Glossata</taxon>
        <taxon>Ditrysia</taxon>
        <taxon>Noctuoidea</taxon>
        <taxon>Noctuidae</taxon>
        <taxon>Noctuinae</taxon>
        <taxon>Hadenini</taxon>
        <taxon>Mythimna</taxon>
    </lineage>
</organism>
<evidence type="ECO:0000313" key="1">
    <source>
        <dbReference type="EMBL" id="KAJ8712959.1"/>
    </source>
</evidence>
<comment type="caution">
    <text evidence="1">The sequence shown here is derived from an EMBL/GenBank/DDBJ whole genome shotgun (WGS) entry which is preliminary data.</text>
</comment>
<protein>
    <submittedName>
        <fullName evidence="1">Uncharacterized protein</fullName>
    </submittedName>
</protein>
<accession>A0ACC2QFV4</accession>
<evidence type="ECO:0000313" key="2">
    <source>
        <dbReference type="Proteomes" id="UP001231649"/>
    </source>
</evidence>